<dbReference type="OrthoDB" id="5213630at2759"/>
<reference evidence="3 4" key="1">
    <citation type="submission" date="2015-09" db="EMBL/GenBank/DDBJ databases">
        <title>Draft genome of a European isolate of the apple canker pathogen Neonectria ditissima.</title>
        <authorList>
            <person name="Gomez-Cortecero A."/>
            <person name="Harrison R.J."/>
            <person name="Armitage A.D."/>
        </authorList>
    </citation>
    <scope>NUCLEOTIDE SEQUENCE [LARGE SCALE GENOMIC DNA]</scope>
    <source>
        <strain evidence="3 4">R09/05</strain>
    </source>
</reference>
<feature type="region of interest" description="Disordered" evidence="2">
    <location>
        <begin position="85"/>
        <end position="145"/>
    </location>
</feature>
<comment type="caution">
    <text evidence="3">The sequence shown here is derived from an EMBL/GenBank/DDBJ whole genome shotgun (WGS) entry which is preliminary data.</text>
</comment>
<protein>
    <submittedName>
        <fullName evidence="3">Uncharacterized protein</fullName>
    </submittedName>
</protein>
<dbReference type="Proteomes" id="UP000050424">
    <property type="component" value="Unassembled WGS sequence"/>
</dbReference>
<proteinExistence type="predicted"/>
<keyword evidence="1" id="KW-0175">Coiled coil</keyword>
<accession>A0A0P7BAG5</accession>
<organism evidence="3 4">
    <name type="scientific">Neonectria ditissima</name>
    <dbReference type="NCBI Taxonomy" id="78410"/>
    <lineage>
        <taxon>Eukaryota</taxon>
        <taxon>Fungi</taxon>
        <taxon>Dikarya</taxon>
        <taxon>Ascomycota</taxon>
        <taxon>Pezizomycotina</taxon>
        <taxon>Sordariomycetes</taxon>
        <taxon>Hypocreomycetidae</taxon>
        <taxon>Hypocreales</taxon>
        <taxon>Nectriaceae</taxon>
        <taxon>Neonectria</taxon>
    </lineage>
</organism>
<dbReference type="EMBL" id="LKCW01000112">
    <property type="protein sequence ID" value="KPM39249.1"/>
    <property type="molecule type" value="Genomic_DNA"/>
</dbReference>
<feature type="region of interest" description="Disordered" evidence="2">
    <location>
        <begin position="1"/>
        <end position="67"/>
    </location>
</feature>
<feature type="coiled-coil region" evidence="1">
    <location>
        <begin position="160"/>
        <end position="194"/>
    </location>
</feature>
<feature type="compositionally biased region" description="Basic and acidic residues" evidence="2">
    <location>
        <begin position="1"/>
        <end position="14"/>
    </location>
</feature>
<evidence type="ECO:0000256" key="2">
    <source>
        <dbReference type="SAM" id="MobiDB-lite"/>
    </source>
</evidence>
<gene>
    <name evidence="3" type="ORF">AK830_g7312</name>
</gene>
<keyword evidence="4" id="KW-1185">Reference proteome</keyword>
<evidence type="ECO:0000256" key="1">
    <source>
        <dbReference type="SAM" id="Coils"/>
    </source>
</evidence>
<name>A0A0P7BAG5_9HYPO</name>
<evidence type="ECO:0000313" key="4">
    <source>
        <dbReference type="Proteomes" id="UP000050424"/>
    </source>
</evidence>
<sequence length="512" mass="56561">MARPHPDPNLDLHDPQAYGAGLAHNDAVTAARRSDRRNRVSKSRQEDRPPTVGRANSPGEEASDLATTESAAIVIESESEIAMNAGPNLVPGVAPDLQDSSEQGSKRQVRHALNPVETQSQGYGDARSRDPARHPPHPHSANGFDTRVIETEEAVHLKIIENLQVQLASANSNIETLKNEIRAKEEAGALLKRRNNAMQSSRDAQEELLGRQDEDQSIESTFEGLFHQVKNWTGKYCNTASSEMVVTGVHQENLARIQRVLPSLTDVGDLPDFLPVGALRRRRQFVRGYLGLVLAETLIRSLPGTSHPTGAGQDYWLPVKVCDGVRELESTLLGSGGAITLTAFHQWRTITMSLLAKVHPPSRWSQSQDTMNFIEDQVDLTLSIIRPLGSHPDDSEQRKKLMDNIFIPAIEFSQFLRRQRACWSVRFPNLAPTSAVPPSESVAHLFDRATMEDRDSLADDDLEDASSDQCLKSVEIVVTPVLFKSGNHDGIKYDVVSPVRKAEVSCAEIRIK</sequence>
<dbReference type="AlphaFoldDB" id="A0A0P7BAG5"/>
<evidence type="ECO:0000313" key="3">
    <source>
        <dbReference type="EMBL" id="KPM39249.1"/>
    </source>
</evidence>